<sequence length="140" mass="14511">MILVVLPPISQSTSSQKPTMKIGLAQSTEPSCELVMNDETSISHSCMTNSEKLKEAAAVASAAAIEADRLSTVARFPGGNSAPPPPPRRSPHTVLTPRQSSSFVPSIPSGLIGPLIDETFAHLAHSTSSLPLTASSPPVS</sequence>
<keyword evidence="3" id="KW-1185">Reference proteome</keyword>
<feature type="non-terminal residue" evidence="2">
    <location>
        <position position="140"/>
    </location>
</feature>
<evidence type="ECO:0000256" key="1">
    <source>
        <dbReference type="SAM" id="MobiDB-lite"/>
    </source>
</evidence>
<accession>A0A3S5FHB4</accession>
<gene>
    <name evidence="2" type="ORF">PXEA_LOCUS36881</name>
</gene>
<proteinExistence type="predicted"/>
<reference evidence="2" key="1">
    <citation type="submission" date="2018-11" db="EMBL/GenBank/DDBJ databases">
        <authorList>
            <consortium name="Pathogen Informatics"/>
        </authorList>
    </citation>
    <scope>NUCLEOTIDE SEQUENCE</scope>
</reference>
<dbReference type="Proteomes" id="UP000784294">
    <property type="component" value="Unassembled WGS sequence"/>
</dbReference>
<comment type="caution">
    <text evidence="2">The sequence shown here is derived from an EMBL/GenBank/DDBJ whole genome shotgun (WGS) entry which is preliminary data.</text>
</comment>
<protein>
    <submittedName>
        <fullName evidence="2">Uncharacterized protein</fullName>
    </submittedName>
</protein>
<name>A0A3S5FHB4_9PLAT</name>
<evidence type="ECO:0000313" key="3">
    <source>
        <dbReference type="Proteomes" id="UP000784294"/>
    </source>
</evidence>
<dbReference type="EMBL" id="CAAALY010281421">
    <property type="protein sequence ID" value="VEL43441.1"/>
    <property type="molecule type" value="Genomic_DNA"/>
</dbReference>
<evidence type="ECO:0000313" key="2">
    <source>
        <dbReference type="EMBL" id="VEL43441.1"/>
    </source>
</evidence>
<dbReference type="AlphaFoldDB" id="A0A3S5FHB4"/>
<organism evidence="2 3">
    <name type="scientific">Protopolystoma xenopodis</name>
    <dbReference type="NCBI Taxonomy" id="117903"/>
    <lineage>
        <taxon>Eukaryota</taxon>
        <taxon>Metazoa</taxon>
        <taxon>Spiralia</taxon>
        <taxon>Lophotrochozoa</taxon>
        <taxon>Platyhelminthes</taxon>
        <taxon>Monogenea</taxon>
        <taxon>Polyopisthocotylea</taxon>
        <taxon>Polystomatidea</taxon>
        <taxon>Polystomatidae</taxon>
        <taxon>Protopolystoma</taxon>
    </lineage>
</organism>
<feature type="region of interest" description="Disordered" evidence="1">
    <location>
        <begin position="74"/>
        <end position="103"/>
    </location>
</feature>